<evidence type="ECO:0000313" key="2">
    <source>
        <dbReference type="EMBL" id="KAF2642109.1"/>
    </source>
</evidence>
<dbReference type="AlphaFoldDB" id="A0A6A6S2Q9"/>
<keyword evidence="1" id="KW-0812">Transmembrane</keyword>
<keyword evidence="3" id="KW-1185">Reference proteome</keyword>
<feature type="transmembrane region" description="Helical" evidence="1">
    <location>
        <begin position="42"/>
        <end position="68"/>
    </location>
</feature>
<proteinExistence type="predicted"/>
<reference evidence="2" key="1">
    <citation type="journal article" date="2020" name="Stud. Mycol.">
        <title>101 Dothideomycetes genomes: a test case for predicting lifestyles and emergence of pathogens.</title>
        <authorList>
            <person name="Haridas S."/>
            <person name="Albert R."/>
            <person name="Binder M."/>
            <person name="Bloem J."/>
            <person name="Labutti K."/>
            <person name="Salamov A."/>
            <person name="Andreopoulos B."/>
            <person name="Baker S."/>
            <person name="Barry K."/>
            <person name="Bills G."/>
            <person name="Bluhm B."/>
            <person name="Cannon C."/>
            <person name="Castanera R."/>
            <person name="Culley D."/>
            <person name="Daum C."/>
            <person name="Ezra D."/>
            <person name="Gonzalez J."/>
            <person name="Henrissat B."/>
            <person name="Kuo A."/>
            <person name="Liang C."/>
            <person name="Lipzen A."/>
            <person name="Lutzoni F."/>
            <person name="Magnuson J."/>
            <person name="Mondo S."/>
            <person name="Nolan M."/>
            <person name="Ohm R."/>
            <person name="Pangilinan J."/>
            <person name="Park H.-J."/>
            <person name="Ramirez L."/>
            <person name="Alfaro M."/>
            <person name="Sun H."/>
            <person name="Tritt A."/>
            <person name="Yoshinaga Y."/>
            <person name="Zwiers L.-H."/>
            <person name="Turgeon B."/>
            <person name="Goodwin S."/>
            <person name="Spatafora J."/>
            <person name="Crous P."/>
            <person name="Grigoriev I."/>
        </authorList>
    </citation>
    <scope>NUCLEOTIDE SEQUENCE</scope>
    <source>
        <strain evidence="2">CBS 473.64</strain>
    </source>
</reference>
<sequence>MRQRRFGRDDLGKGQVCRCRCRYPLGRGMNRFRLSSLSRLSCFLRAMAFGLHIFFFPFRLAILSHFAIVDMTYDFRTQHALDGTGWDGMGWGNWGVRNTDYDL</sequence>
<evidence type="ECO:0000256" key="1">
    <source>
        <dbReference type="SAM" id="Phobius"/>
    </source>
</evidence>
<protein>
    <submittedName>
        <fullName evidence="2">Uncharacterized protein</fullName>
    </submittedName>
</protein>
<keyword evidence="1" id="KW-0472">Membrane</keyword>
<keyword evidence="1" id="KW-1133">Transmembrane helix</keyword>
<gene>
    <name evidence="2" type="ORF">P280DRAFT_293040</name>
</gene>
<organism evidence="2 3">
    <name type="scientific">Massarina eburnea CBS 473.64</name>
    <dbReference type="NCBI Taxonomy" id="1395130"/>
    <lineage>
        <taxon>Eukaryota</taxon>
        <taxon>Fungi</taxon>
        <taxon>Dikarya</taxon>
        <taxon>Ascomycota</taxon>
        <taxon>Pezizomycotina</taxon>
        <taxon>Dothideomycetes</taxon>
        <taxon>Pleosporomycetidae</taxon>
        <taxon>Pleosporales</taxon>
        <taxon>Massarineae</taxon>
        <taxon>Massarinaceae</taxon>
        <taxon>Massarina</taxon>
    </lineage>
</organism>
<dbReference type="Proteomes" id="UP000799753">
    <property type="component" value="Unassembled WGS sequence"/>
</dbReference>
<dbReference type="EMBL" id="MU006782">
    <property type="protein sequence ID" value="KAF2642109.1"/>
    <property type="molecule type" value="Genomic_DNA"/>
</dbReference>
<accession>A0A6A6S2Q9</accession>
<evidence type="ECO:0000313" key="3">
    <source>
        <dbReference type="Proteomes" id="UP000799753"/>
    </source>
</evidence>
<name>A0A6A6S2Q9_9PLEO</name>